<dbReference type="PIRSF" id="PIRSF000194">
    <property type="entry name" value="DHFR"/>
    <property type="match status" value="1"/>
</dbReference>
<dbReference type="InterPro" id="IPR012259">
    <property type="entry name" value="DHFR"/>
</dbReference>
<dbReference type="Gene3D" id="3.40.430.10">
    <property type="entry name" value="Dihydrofolate Reductase, subunit A"/>
    <property type="match status" value="1"/>
</dbReference>
<dbReference type="EMBL" id="AP013029">
    <property type="protein sequence ID" value="BAN59528.1"/>
    <property type="molecule type" value="Genomic_DNA"/>
</dbReference>
<dbReference type="KEGG" id="vg:16511513"/>
<dbReference type="Pfam" id="PF00186">
    <property type="entry name" value="DHFR_1"/>
    <property type="match status" value="1"/>
</dbReference>
<dbReference type="GeneID" id="16511513"/>
<gene>
    <name evidence="7" type="primary">dfrP</name>
    <name evidence="8" type="synonym">orf168</name>
</gene>
<keyword evidence="9" id="KW-1185">Reference proteome</keyword>
<organism evidence="7">
    <name type="scientific">Bacillus phage phiNIT1</name>
    <dbReference type="NCBI Taxonomy" id="207656"/>
    <lineage>
        <taxon>Viruses</taxon>
        <taxon>Duplodnaviria</taxon>
        <taxon>Heunggongvirae</taxon>
        <taxon>Uroviricota</taxon>
        <taxon>Caudoviricetes</taxon>
        <taxon>Herelleviridae</taxon>
        <taxon>Bastillevirinae</taxon>
        <taxon>Nitunavirus</taxon>
        <taxon>Nitunavirus NIT1</taxon>
    </lineage>
</organism>
<dbReference type="GO" id="GO:0046655">
    <property type="term" value="P:folic acid metabolic process"/>
    <property type="evidence" value="ECO:0007669"/>
    <property type="project" value="TreeGrafter"/>
</dbReference>
<accession>D0VXF2</accession>
<evidence type="ECO:0000256" key="1">
    <source>
        <dbReference type="ARBA" id="ARBA00004903"/>
    </source>
</evidence>
<dbReference type="SUPFAM" id="SSF53597">
    <property type="entry name" value="Dihydrofolate reductase-like"/>
    <property type="match status" value="1"/>
</dbReference>
<keyword evidence="5" id="KW-0560">Oxidoreductase</keyword>
<reference evidence="8 9" key="2">
    <citation type="submission" date="2013-02" db="EMBL/GenBank/DDBJ databases">
        <title>phiNIT1 genome sequensing.</title>
        <authorList>
            <person name="Ozaki T."/>
            <person name="Kaneko J."/>
        </authorList>
    </citation>
    <scope>NUCLEOTIDE SEQUENCE [LARGE SCALE GENOMIC DNA]</scope>
    <source>
        <strain evidence="8">PhiNIT1</strain>
    </source>
</reference>
<evidence type="ECO:0000313" key="9">
    <source>
        <dbReference type="Proteomes" id="UP000014701"/>
    </source>
</evidence>
<dbReference type="InterPro" id="IPR001796">
    <property type="entry name" value="DHFR_dom"/>
</dbReference>
<reference evidence="7" key="1">
    <citation type="submission" date="2008-11" db="EMBL/GenBank/DDBJ databases">
        <title>Bacillus subtilis bacteriophage NIT1 partial genome sequence.</title>
        <authorList>
            <person name="Kimura K."/>
        </authorList>
    </citation>
    <scope>NUCLEOTIDE SEQUENCE [LARGE SCALE GENOMIC DNA]</scope>
</reference>
<dbReference type="PROSITE" id="PS51330">
    <property type="entry name" value="DHFR_2"/>
    <property type="match status" value="1"/>
</dbReference>
<dbReference type="GO" id="GO:0006730">
    <property type="term" value="P:one-carbon metabolic process"/>
    <property type="evidence" value="ECO:0007669"/>
    <property type="project" value="UniProtKB-KW"/>
</dbReference>
<evidence type="ECO:0000256" key="2">
    <source>
        <dbReference type="ARBA" id="ARBA00012856"/>
    </source>
</evidence>
<protein>
    <recommendedName>
        <fullName evidence="2">dihydrofolate reductase</fullName>
        <ecNumber evidence="2">1.5.1.3</ecNumber>
    </recommendedName>
</protein>
<dbReference type="EMBL" id="AB469692">
    <property type="protein sequence ID" value="BAI49173.1"/>
    <property type="molecule type" value="Genomic_DNA"/>
</dbReference>
<dbReference type="CDD" id="cd00209">
    <property type="entry name" value="DHFR"/>
    <property type="match status" value="1"/>
</dbReference>
<proteinExistence type="predicted"/>
<feature type="domain" description="DHFR" evidence="6">
    <location>
        <begin position="2"/>
        <end position="160"/>
    </location>
</feature>
<evidence type="ECO:0000256" key="3">
    <source>
        <dbReference type="ARBA" id="ARBA00022563"/>
    </source>
</evidence>
<dbReference type="RefSeq" id="YP_008318296.1">
    <property type="nucleotide sequence ID" value="NC_021856.1"/>
</dbReference>
<evidence type="ECO:0000256" key="5">
    <source>
        <dbReference type="ARBA" id="ARBA00023002"/>
    </source>
</evidence>
<sequence length="168" mass="19948">MHVALIAAMGLNLEIGADNRLLWDIKEDMNWFRQKTKNKVVVMGRKTYESIGKPLKGRVNVVLTHNKEYDPHPDVLVRHNLEDIFFEFRNELEIMVIGGETIYNQFFPYANRIYLTQVEKTYEEADAFFPEFDCSIWNRYFYQDGSEDIGIKYNFSVYKKRLKLEGED</sequence>
<dbReference type="OrthoDB" id="9577at10239"/>
<evidence type="ECO:0000259" key="6">
    <source>
        <dbReference type="PROSITE" id="PS51330"/>
    </source>
</evidence>
<dbReference type="GO" id="GO:0046452">
    <property type="term" value="P:dihydrofolate metabolic process"/>
    <property type="evidence" value="ECO:0007669"/>
    <property type="project" value="TreeGrafter"/>
</dbReference>
<comment type="pathway">
    <text evidence="1">Cofactor biosynthesis; tetrahydrofolate biosynthesis; 5,6,7,8-tetrahydrofolate from 7,8-dihydrofolate: step 1/1.</text>
</comment>
<dbReference type="GO" id="GO:0050661">
    <property type="term" value="F:NADP binding"/>
    <property type="evidence" value="ECO:0007669"/>
    <property type="project" value="InterPro"/>
</dbReference>
<dbReference type="GO" id="GO:0046654">
    <property type="term" value="P:tetrahydrofolate biosynthetic process"/>
    <property type="evidence" value="ECO:0007669"/>
    <property type="project" value="InterPro"/>
</dbReference>
<keyword evidence="4" id="KW-0521">NADP</keyword>
<evidence type="ECO:0000313" key="8">
    <source>
        <dbReference type="EMBL" id="BAN59528.1"/>
    </source>
</evidence>
<name>D0VXF2_9CAUD</name>
<evidence type="ECO:0000313" key="7">
    <source>
        <dbReference type="EMBL" id="BAI49173.1"/>
    </source>
</evidence>
<evidence type="ECO:0000256" key="4">
    <source>
        <dbReference type="ARBA" id="ARBA00022857"/>
    </source>
</evidence>
<dbReference type="EC" id="1.5.1.3" evidence="2"/>
<keyword evidence="3" id="KW-0554">One-carbon metabolism</keyword>
<dbReference type="PRINTS" id="PR00070">
    <property type="entry name" value="DHFR"/>
</dbReference>
<dbReference type="GO" id="GO:0004146">
    <property type="term" value="F:dihydrofolate reductase activity"/>
    <property type="evidence" value="ECO:0007669"/>
    <property type="project" value="UniProtKB-EC"/>
</dbReference>
<dbReference type="InterPro" id="IPR024072">
    <property type="entry name" value="DHFR-like_dom_sf"/>
</dbReference>
<dbReference type="PANTHER" id="PTHR48069:SF3">
    <property type="entry name" value="DIHYDROFOLATE REDUCTASE"/>
    <property type="match status" value="1"/>
</dbReference>
<dbReference type="PANTHER" id="PTHR48069">
    <property type="entry name" value="DIHYDROFOLATE REDUCTASE"/>
    <property type="match status" value="1"/>
</dbReference>
<dbReference type="Proteomes" id="UP000014701">
    <property type="component" value="Segment"/>
</dbReference>